<proteinExistence type="inferred from homology"/>
<evidence type="ECO:0000256" key="11">
    <source>
        <dbReference type="RuleBase" id="RU003796"/>
    </source>
</evidence>
<dbReference type="PANTHER" id="PTHR12081">
    <property type="entry name" value="TRANSCRIPTION FACTOR E2F"/>
    <property type="match status" value="1"/>
</dbReference>
<evidence type="ECO:0000256" key="5">
    <source>
        <dbReference type="ARBA" id="ARBA00023125"/>
    </source>
</evidence>
<gene>
    <name evidence="14" type="ORF">NXF25_001104</name>
</gene>
<dbReference type="GO" id="GO:0002040">
    <property type="term" value="P:sprouting angiogenesis"/>
    <property type="evidence" value="ECO:0007669"/>
    <property type="project" value="UniProtKB-ARBA"/>
</dbReference>
<evidence type="ECO:0000256" key="1">
    <source>
        <dbReference type="ARBA" id="ARBA00004123"/>
    </source>
</evidence>
<evidence type="ECO:0000256" key="3">
    <source>
        <dbReference type="ARBA" id="ARBA00022491"/>
    </source>
</evidence>
<feature type="region of interest" description="Disordered" evidence="12">
    <location>
        <begin position="75"/>
        <end position="108"/>
    </location>
</feature>
<keyword evidence="4 11" id="KW-0805">Transcription regulation</keyword>
<evidence type="ECO:0000313" key="15">
    <source>
        <dbReference type="Proteomes" id="UP001474421"/>
    </source>
</evidence>
<keyword evidence="15" id="KW-1185">Reference proteome</keyword>
<evidence type="ECO:0000259" key="13">
    <source>
        <dbReference type="SMART" id="SM01372"/>
    </source>
</evidence>
<evidence type="ECO:0000256" key="8">
    <source>
        <dbReference type="ARBA" id="ARBA00023242"/>
    </source>
</evidence>
<feature type="region of interest" description="Disordered" evidence="12">
    <location>
        <begin position="397"/>
        <end position="421"/>
    </location>
</feature>
<comment type="similarity">
    <text evidence="2 11">Belongs to the E2F/DP family.</text>
</comment>
<dbReference type="InterPro" id="IPR036388">
    <property type="entry name" value="WH-like_DNA-bd_sf"/>
</dbReference>
<dbReference type="Gene3D" id="1.10.10.10">
    <property type="entry name" value="Winged helix-like DNA-binding domain superfamily/Winged helix DNA-binding domain"/>
    <property type="match status" value="2"/>
</dbReference>
<organism evidence="14 15">
    <name type="scientific">Crotalus adamanteus</name>
    <name type="common">Eastern diamondback rattlesnake</name>
    <dbReference type="NCBI Taxonomy" id="8729"/>
    <lineage>
        <taxon>Eukaryota</taxon>
        <taxon>Metazoa</taxon>
        <taxon>Chordata</taxon>
        <taxon>Craniata</taxon>
        <taxon>Vertebrata</taxon>
        <taxon>Euteleostomi</taxon>
        <taxon>Lepidosauria</taxon>
        <taxon>Squamata</taxon>
        <taxon>Bifurcata</taxon>
        <taxon>Unidentata</taxon>
        <taxon>Episquamata</taxon>
        <taxon>Toxicofera</taxon>
        <taxon>Serpentes</taxon>
        <taxon>Colubroidea</taxon>
        <taxon>Viperidae</taxon>
        <taxon>Crotalinae</taxon>
        <taxon>Crotalus</taxon>
    </lineage>
</organism>
<protein>
    <recommendedName>
        <fullName evidence="10">Transcription factor E2F8</fullName>
    </recommendedName>
</protein>
<evidence type="ECO:0000256" key="9">
    <source>
        <dbReference type="ARBA" id="ARBA00023306"/>
    </source>
</evidence>
<evidence type="ECO:0000256" key="10">
    <source>
        <dbReference type="ARBA" id="ARBA00039673"/>
    </source>
</evidence>
<dbReference type="GO" id="GO:0000981">
    <property type="term" value="F:DNA-binding transcription factor activity, RNA polymerase II-specific"/>
    <property type="evidence" value="ECO:0007669"/>
    <property type="project" value="TreeGrafter"/>
</dbReference>
<comment type="subcellular location">
    <subcellularLocation>
        <location evidence="1 11">Nucleus</location>
    </subcellularLocation>
</comment>
<evidence type="ECO:0000313" key="14">
    <source>
        <dbReference type="EMBL" id="KAK9409929.1"/>
    </source>
</evidence>
<feature type="region of interest" description="Disordered" evidence="12">
    <location>
        <begin position="1"/>
        <end position="24"/>
    </location>
</feature>
<feature type="region of interest" description="Disordered" evidence="12">
    <location>
        <begin position="596"/>
        <end position="627"/>
    </location>
</feature>
<keyword evidence="8 11" id="KW-0539">Nucleus</keyword>
<dbReference type="EMBL" id="JAOTOJ010000001">
    <property type="protein sequence ID" value="KAK9409929.1"/>
    <property type="molecule type" value="Genomic_DNA"/>
</dbReference>
<evidence type="ECO:0000256" key="12">
    <source>
        <dbReference type="SAM" id="MobiDB-lite"/>
    </source>
</evidence>
<dbReference type="SMART" id="SM01372">
    <property type="entry name" value="E2F_TDP"/>
    <property type="match status" value="2"/>
</dbReference>
<reference evidence="14 15" key="1">
    <citation type="journal article" date="2024" name="Proc. Natl. Acad. Sci. U.S.A.">
        <title>The genetic regulatory architecture and epigenomic basis for age-related changes in rattlesnake venom.</title>
        <authorList>
            <person name="Hogan M.P."/>
            <person name="Holding M.L."/>
            <person name="Nystrom G.S."/>
            <person name="Colston T.J."/>
            <person name="Bartlett D.A."/>
            <person name="Mason A.J."/>
            <person name="Ellsworth S.A."/>
            <person name="Rautsaw R.M."/>
            <person name="Lawrence K.C."/>
            <person name="Strickland J.L."/>
            <person name="He B."/>
            <person name="Fraser P."/>
            <person name="Margres M.J."/>
            <person name="Gilbert D.M."/>
            <person name="Gibbs H.L."/>
            <person name="Parkinson C.L."/>
            <person name="Rokyta D.R."/>
        </authorList>
    </citation>
    <scope>NUCLEOTIDE SEQUENCE [LARGE SCALE GENOMIC DNA]</scope>
    <source>
        <strain evidence="14">DRR0105</strain>
    </source>
</reference>
<name>A0AAW1C677_CROAD</name>
<keyword evidence="7 11" id="KW-0804">Transcription</keyword>
<dbReference type="FunFam" id="1.10.10.10:FF:000073">
    <property type="entry name" value="E2F transcription factor 8"/>
    <property type="match status" value="1"/>
</dbReference>
<dbReference type="InterPro" id="IPR003316">
    <property type="entry name" value="E2F_WHTH_DNA-bd_dom"/>
</dbReference>
<dbReference type="GO" id="GO:0000978">
    <property type="term" value="F:RNA polymerase II cis-regulatory region sequence-specific DNA binding"/>
    <property type="evidence" value="ECO:0007669"/>
    <property type="project" value="InterPro"/>
</dbReference>
<feature type="region of interest" description="Disordered" evidence="12">
    <location>
        <begin position="38"/>
        <end position="61"/>
    </location>
</feature>
<dbReference type="SUPFAM" id="SSF46785">
    <property type="entry name" value="Winged helix' DNA-binding domain"/>
    <property type="match status" value="2"/>
</dbReference>
<feature type="domain" description="E2F/DP family winged-helix DNA-binding" evidence="13">
    <location>
        <begin position="108"/>
        <end position="177"/>
    </location>
</feature>
<dbReference type="GO" id="GO:0090575">
    <property type="term" value="C:RNA polymerase II transcription regulator complex"/>
    <property type="evidence" value="ECO:0007669"/>
    <property type="project" value="TreeGrafter"/>
</dbReference>
<evidence type="ECO:0000256" key="4">
    <source>
        <dbReference type="ARBA" id="ARBA00023015"/>
    </source>
</evidence>
<keyword evidence="9" id="KW-0131">Cell cycle</keyword>
<accession>A0AAW1C677</accession>
<keyword evidence="3" id="KW-0678">Repressor</keyword>
<feature type="domain" description="E2F/DP family winged-helix DNA-binding" evidence="13">
    <location>
        <begin position="251"/>
        <end position="337"/>
    </location>
</feature>
<dbReference type="GO" id="GO:0045892">
    <property type="term" value="P:negative regulation of DNA-templated transcription"/>
    <property type="evidence" value="ECO:0007669"/>
    <property type="project" value="UniProtKB-ARBA"/>
</dbReference>
<dbReference type="InterPro" id="IPR036390">
    <property type="entry name" value="WH_DNA-bd_sf"/>
</dbReference>
<sequence>MNKENKENQCFEVRESPVKTPLKQKAAPNLLLAEIQPAASDYLTTPPKPNESTSGDPWTPTANLRMLISAASPEIRNREQEKKWSDNKSEGLEDHLSGEEYEKSQPSRKEKSLGLLCHKFLARYSSYPNFSKNNEICLDQVAEDLNIERRRIYDIMNVLESLHMVSRFAKNRYSWHGRHNLKKTLQALKKVAEESKYSEQIELTKKGKSGQEDENTGQNIEWMPKHARSNYHTDFVELPGMELQAASVNSRKDKSLRVMSQKFVMLFLVSYPQVVSLEVAAKSLIGEDHCESLDKSKFKTKIRRLYDIANVLSSLELIKKVHIVEEKGRRPAFKWIGPNVFSDIKDCIIDTQPKLDAMPLAVEDKSFKERCSKNLFPNNSKQFFTRHPSLIKLAKSKENDLRKSHSAPGSPVKKHSDSNRSTFPSKMAQLAAICKQHLDEQSRECEKDIKVPNDVAVSSKEKEFFSVEKKSYSSSNLGQIPVTSNFPTFHITPLNLMVPPPSVATTSSGNGTVASVQVNPTPPQSTLVLNIMLQQLGMMPANVQMSTDHLHRSAFICQGAEHVSPVPVSVGLQQATVSQNVLLRDYRDLHEKLVPTTPQETSVPVTFIDSKKGNETSSDRSQDSGSH</sequence>
<dbReference type="GO" id="GO:0045935">
    <property type="term" value="P:positive regulation of nucleobase-containing compound metabolic process"/>
    <property type="evidence" value="ECO:0007669"/>
    <property type="project" value="UniProtKB-ARBA"/>
</dbReference>
<dbReference type="InterPro" id="IPR015633">
    <property type="entry name" value="E2F"/>
</dbReference>
<keyword evidence="5 11" id="KW-0238">DNA-binding</keyword>
<evidence type="ECO:0000256" key="6">
    <source>
        <dbReference type="ARBA" id="ARBA00023159"/>
    </source>
</evidence>
<comment type="caution">
    <text evidence="14">The sequence shown here is derived from an EMBL/GenBank/DDBJ whole genome shotgun (WGS) entry which is preliminary data.</text>
</comment>
<feature type="compositionally biased region" description="Basic and acidic residues" evidence="12">
    <location>
        <begin position="609"/>
        <end position="627"/>
    </location>
</feature>
<feature type="compositionally biased region" description="Polar residues" evidence="12">
    <location>
        <begin position="50"/>
        <end position="61"/>
    </location>
</feature>
<dbReference type="Pfam" id="PF02319">
    <property type="entry name" value="WHD_E2F_TDP"/>
    <property type="match status" value="2"/>
</dbReference>
<evidence type="ECO:0000256" key="2">
    <source>
        <dbReference type="ARBA" id="ARBA00010940"/>
    </source>
</evidence>
<dbReference type="GO" id="GO:0010604">
    <property type="term" value="P:positive regulation of macromolecule metabolic process"/>
    <property type="evidence" value="ECO:0007669"/>
    <property type="project" value="UniProtKB-ARBA"/>
</dbReference>
<dbReference type="FunFam" id="1.10.10.10:FF:000100">
    <property type="entry name" value="E2F transcription factor 8"/>
    <property type="match status" value="1"/>
</dbReference>
<feature type="compositionally biased region" description="Basic and acidic residues" evidence="12">
    <location>
        <begin position="1"/>
        <end position="17"/>
    </location>
</feature>
<dbReference type="Proteomes" id="UP001474421">
    <property type="component" value="Unassembled WGS sequence"/>
</dbReference>
<dbReference type="PANTHER" id="PTHR12081:SF40">
    <property type="entry name" value="TRANSCRIPTION FACTOR E2F8"/>
    <property type="match status" value="1"/>
</dbReference>
<evidence type="ECO:0000256" key="7">
    <source>
        <dbReference type="ARBA" id="ARBA00023163"/>
    </source>
</evidence>
<keyword evidence="6" id="KW-0010">Activator</keyword>
<dbReference type="AlphaFoldDB" id="A0AAW1C677"/>